<dbReference type="PhylomeDB" id="A0A0G4EY15"/>
<dbReference type="EMBL" id="CDMY01000348">
    <property type="protein sequence ID" value="CEM04222.1"/>
    <property type="molecule type" value="Genomic_DNA"/>
</dbReference>
<feature type="region of interest" description="Disordered" evidence="1">
    <location>
        <begin position="27"/>
        <end position="63"/>
    </location>
</feature>
<keyword evidence="3" id="KW-1185">Reference proteome</keyword>
<proteinExistence type="predicted"/>
<protein>
    <submittedName>
        <fullName evidence="2">Uncharacterized protein</fullName>
    </submittedName>
</protein>
<accession>A0A0G4EY15</accession>
<dbReference type="Proteomes" id="UP000041254">
    <property type="component" value="Unassembled WGS sequence"/>
</dbReference>
<reference evidence="2 3" key="1">
    <citation type="submission" date="2014-11" db="EMBL/GenBank/DDBJ databases">
        <authorList>
            <person name="Zhu J."/>
            <person name="Qi W."/>
            <person name="Song R."/>
        </authorList>
    </citation>
    <scope>NUCLEOTIDE SEQUENCE [LARGE SCALE GENOMIC DNA]</scope>
</reference>
<dbReference type="AlphaFoldDB" id="A0A0G4EY15"/>
<dbReference type="VEuPathDB" id="CryptoDB:Vbra_8613"/>
<dbReference type="InParanoid" id="A0A0G4EY15"/>
<name>A0A0G4EY15_VITBC</name>
<evidence type="ECO:0000313" key="2">
    <source>
        <dbReference type="EMBL" id="CEM04222.1"/>
    </source>
</evidence>
<feature type="compositionally biased region" description="Basic and acidic residues" evidence="1">
    <location>
        <begin position="50"/>
        <end position="63"/>
    </location>
</feature>
<evidence type="ECO:0000313" key="3">
    <source>
        <dbReference type="Proteomes" id="UP000041254"/>
    </source>
</evidence>
<evidence type="ECO:0000256" key="1">
    <source>
        <dbReference type="SAM" id="MobiDB-lite"/>
    </source>
</evidence>
<sequence>MWLTKQNSEQLEGHRSANLHLAMEEGRQGDAPAAAAASGGSVGGGSGVASDERQRRRQERERLLPRQITDTEGVLSYMMAFLPLHLMVQLSKSIWQQAAPDLSDVTISSATKEERSFWQHVHLEFVTQLAARLTRLMSVTVRYPFGAARWCLDVFVAMVEGHIAGRRAAANMKGGTLETITFQQGVRLTGTARQPVTRTHAPLTHPPFPPPLDPPPTLDALTTIEGLRGNKHWELTDRGWRLPSLAIVQQEQWRPDRLGRLISSSRSLQRVGGGFDSGGWAGVFKGIPAAPAGQQGGPLAQLESIGTVVVVEDSPVGVDQLQEALVARGCRRTLKQLQVEFADDYRVGRRTLPVLLALDRLILKCCQPDAQLSFPTHGPSESEFDLDTFYDSDFPPRPSASFKTMMQQLASRAYTVHLSFDEATEVVVKDAYGFDPPDDTPSPHPSIITHMQPFPNARELSVFSELGGAAGRLLADKMPIGKQVESVTIDAWLPDEGEKVGVLMALGRDREVGVVRTEFRVGQLLGGAGDRLPKIRELPFMTMTMYADVEDAGRFVRTRLSALIRRVRGLRRVQLKVYGVSAEQHDSITASLPDGANIGALTITSVTQAWGNTLLEMTAPSHA</sequence>
<gene>
    <name evidence="2" type="ORF">Vbra_8613</name>
</gene>
<organism evidence="2 3">
    <name type="scientific">Vitrella brassicaformis (strain CCMP3155)</name>
    <dbReference type="NCBI Taxonomy" id="1169540"/>
    <lineage>
        <taxon>Eukaryota</taxon>
        <taxon>Sar</taxon>
        <taxon>Alveolata</taxon>
        <taxon>Colpodellida</taxon>
        <taxon>Vitrellaceae</taxon>
        <taxon>Vitrella</taxon>
    </lineage>
</organism>